<name>A0A0J9V814_FUSO4</name>
<protein>
    <submittedName>
        <fullName evidence="1">Uncharacterized protein</fullName>
    </submittedName>
</protein>
<dbReference type="GeneID" id="28960525"/>
<organism evidence="1 2">
    <name type="scientific">Fusarium oxysporum f. sp. lycopersici (strain 4287 / CBS 123668 / FGSC 9935 / NRRL 34936)</name>
    <name type="common">Fusarium vascular wilt of tomato</name>
    <dbReference type="NCBI Taxonomy" id="426428"/>
    <lineage>
        <taxon>Eukaryota</taxon>
        <taxon>Fungi</taxon>
        <taxon>Dikarya</taxon>
        <taxon>Ascomycota</taxon>
        <taxon>Pezizomycotina</taxon>
        <taxon>Sordariomycetes</taxon>
        <taxon>Hypocreomycetidae</taxon>
        <taxon>Hypocreales</taxon>
        <taxon>Nectriaceae</taxon>
        <taxon>Fusarium</taxon>
        <taxon>Fusarium oxysporum species complex</taxon>
    </lineage>
</organism>
<evidence type="ECO:0000313" key="1">
    <source>
        <dbReference type="EMBL" id="KNB07293.1"/>
    </source>
</evidence>
<dbReference type="EMBL" id="DS231705">
    <property type="protein sequence ID" value="KNB07293.1"/>
    <property type="molecule type" value="Genomic_DNA"/>
</dbReference>
<reference evidence="1" key="1">
    <citation type="submission" date="2007-04" db="EMBL/GenBank/DDBJ databases">
        <authorList>
            <consortium name="The Broad Institute Genome Sequencing Platform"/>
            <person name="Birren B."/>
            <person name="Lander E."/>
            <person name="Galagan J."/>
            <person name="Nusbaum C."/>
            <person name="Devon K."/>
            <person name="Ma L.-J."/>
            <person name="Jaffe D."/>
            <person name="Butler J."/>
            <person name="Alvarez P."/>
            <person name="Gnerre S."/>
            <person name="Grabherr M."/>
            <person name="Kleber M."/>
            <person name="Mauceli E."/>
            <person name="Brockman W."/>
            <person name="MacCallum I.A."/>
            <person name="Young S."/>
            <person name="LaButti K."/>
            <person name="DeCaprio D."/>
            <person name="Crawford M."/>
            <person name="Koehrsen M."/>
            <person name="Engels R."/>
            <person name="Montgomery P."/>
            <person name="Pearson M."/>
            <person name="Howarth C."/>
            <person name="Larson L."/>
            <person name="White J."/>
            <person name="O'Leary S."/>
            <person name="Kodira C."/>
            <person name="Zeng Q."/>
            <person name="Yandava C."/>
            <person name="Alvarado L."/>
            <person name="Kistler C."/>
            <person name="Shim W.-B."/>
            <person name="Kang S."/>
            <person name="Woloshuk C."/>
        </authorList>
    </citation>
    <scope>NUCLEOTIDE SEQUENCE</scope>
    <source>
        <strain evidence="1">4287</strain>
    </source>
</reference>
<dbReference type="RefSeq" id="XP_018245338.1">
    <property type="nucleotide sequence ID" value="XM_018400095.1"/>
</dbReference>
<dbReference type="AlphaFoldDB" id="A0A0J9V814"/>
<gene>
    <name evidence="1" type="ORF">FOXG_19819</name>
</gene>
<dbReference type="VEuPathDB" id="FungiDB:FOXG_19819"/>
<dbReference type="Proteomes" id="UP000009097">
    <property type="component" value="Unassembled WGS sequence"/>
</dbReference>
<accession>A0A0J9V814</accession>
<reference evidence="1" key="2">
    <citation type="journal article" date="2010" name="Nature">
        <title>Comparative genomics reveals mobile pathogenicity chromosomes in Fusarium.</title>
        <authorList>
            <person name="Ma L.J."/>
            <person name="van der Does H.C."/>
            <person name="Borkovich K.A."/>
            <person name="Coleman J.J."/>
            <person name="Daboussi M.J."/>
            <person name="Di Pietro A."/>
            <person name="Dufresne M."/>
            <person name="Freitag M."/>
            <person name="Grabherr M."/>
            <person name="Henrissat B."/>
            <person name="Houterman P.M."/>
            <person name="Kang S."/>
            <person name="Shim W.B."/>
            <person name="Woloshuk C."/>
            <person name="Xie X."/>
            <person name="Xu J.R."/>
            <person name="Antoniw J."/>
            <person name="Baker S.E."/>
            <person name="Bluhm B.H."/>
            <person name="Breakspear A."/>
            <person name="Brown D.W."/>
            <person name="Butchko R.A."/>
            <person name="Chapman S."/>
            <person name="Coulson R."/>
            <person name="Coutinho P.M."/>
            <person name="Danchin E.G."/>
            <person name="Diener A."/>
            <person name="Gale L.R."/>
            <person name="Gardiner D.M."/>
            <person name="Goff S."/>
            <person name="Hammond-Kosack K.E."/>
            <person name="Hilburn K."/>
            <person name="Hua-Van A."/>
            <person name="Jonkers W."/>
            <person name="Kazan K."/>
            <person name="Kodira C.D."/>
            <person name="Koehrsen M."/>
            <person name="Kumar L."/>
            <person name="Lee Y.H."/>
            <person name="Li L."/>
            <person name="Manners J.M."/>
            <person name="Miranda-Saavedra D."/>
            <person name="Mukherjee M."/>
            <person name="Park G."/>
            <person name="Park J."/>
            <person name="Park S.Y."/>
            <person name="Proctor R.H."/>
            <person name="Regev A."/>
            <person name="Ruiz-Roldan M.C."/>
            <person name="Sain D."/>
            <person name="Sakthikumar S."/>
            <person name="Sykes S."/>
            <person name="Schwartz D.C."/>
            <person name="Turgeon B.G."/>
            <person name="Wapinski I."/>
            <person name="Yoder O."/>
            <person name="Young S."/>
            <person name="Zeng Q."/>
            <person name="Zhou S."/>
            <person name="Galagan J."/>
            <person name="Cuomo C.A."/>
            <person name="Kistler H.C."/>
            <person name="Rep M."/>
        </authorList>
    </citation>
    <scope>NUCLEOTIDE SEQUENCE [LARGE SCALE GENOMIC DNA]</scope>
    <source>
        <strain evidence="1">4287</strain>
    </source>
</reference>
<sequence length="60" mass="6787">MAPGGMFAVILPYQGQYELNGRALGCQDRHWTFRKQSFAGPCLGSLLDHLRILREALLRL</sequence>
<dbReference type="KEGG" id="fox:FOXG_19819"/>
<evidence type="ECO:0000313" key="2">
    <source>
        <dbReference type="Proteomes" id="UP000009097"/>
    </source>
</evidence>
<proteinExistence type="predicted"/>